<evidence type="ECO:0000313" key="1">
    <source>
        <dbReference type="EMBL" id="KZS04305.1"/>
    </source>
</evidence>
<proteinExistence type="predicted"/>
<dbReference type="EMBL" id="LRGB01003123">
    <property type="protein sequence ID" value="KZS04305.1"/>
    <property type="molecule type" value="Genomic_DNA"/>
</dbReference>
<comment type="caution">
    <text evidence="1">The sequence shown here is derived from an EMBL/GenBank/DDBJ whole genome shotgun (WGS) entry which is preliminary data.</text>
</comment>
<organism evidence="1 2">
    <name type="scientific">Daphnia magna</name>
    <dbReference type="NCBI Taxonomy" id="35525"/>
    <lineage>
        <taxon>Eukaryota</taxon>
        <taxon>Metazoa</taxon>
        <taxon>Ecdysozoa</taxon>
        <taxon>Arthropoda</taxon>
        <taxon>Crustacea</taxon>
        <taxon>Branchiopoda</taxon>
        <taxon>Diplostraca</taxon>
        <taxon>Cladocera</taxon>
        <taxon>Anomopoda</taxon>
        <taxon>Daphniidae</taxon>
        <taxon>Daphnia</taxon>
    </lineage>
</organism>
<gene>
    <name evidence="1" type="ORF">APZ42_032577</name>
</gene>
<name>A0A0P5DER5_9CRUS</name>
<evidence type="ECO:0000313" key="2">
    <source>
        <dbReference type="Proteomes" id="UP000076858"/>
    </source>
</evidence>
<keyword evidence="2" id="KW-1185">Reference proteome</keyword>
<dbReference type="AlphaFoldDB" id="A0A0P5DER5"/>
<reference evidence="1 2" key="1">
    <citation type="submission" date="2016-03" db="EMBL/GenBank/DDBJ databases">
        <title>EvidentialGene: Evidence-directed Construction of Genes on Genomes.</title>
        <authorList>
            <person name="Gilbert D.G."/>
            <person name="Choi J.-H."/>
            <person name="Mockaitis K."/>
            <person name="Colbourne J."/>
            <person name="Pfrender M."/>
        </authorList>
    </citation>
    <scope>NUCLEOTIDE SEQUENCE [LARGE SCALE GENOMIC DNA]</scope>
    <source>
        <strain evidence="1 2">Xinb3</strain>
        <tissue evidence="1">Complete organism</tissue>
    </source>
</reference>
<accession>A0A0P5DER5</accession>
<sequence length="77" mass="8459">MPEMSFLDDISCEAKAVWRNLATNTYVVYPSSTLLKLIKEGDVDLKVSSTSSMACICVYSFQPSQASFQRDPSSATP</sequence>
<protein>
    <submittedName>
        <fullName evidence="1">Uncharacterized protein</fullName>
    </submittedName>
</protein>
<dbReference type="Proteomes" id="UP000076858">
    <property type="component" value="Unassembled WGS sequence"/>
</dbReference>